<name>A0ACC1AHE9_9ROSI</name>
<evidence type="ECO:0000313" key="2">
    <source>
        <dbReference type="Proteomes" id="UP001164250"/>
    </source>
</evidence>
<dbReference type="Proteomes" id="UP001164250">
    <property type="component" value="Chromosome 10"/>
</dbReference>
<protein>
    <submittedName>
        <fullName evidence="1">Uncharacterized protein</fullName>
    </submittedName>
</protein>
<dbReference type="EMBL" id="CM047906">
    <property type="protein sequence ID" value="KAJ0085928.1"/>
    <property type="molecule type" value="Genomic_DNA"/>
</dbReference>
<reference evidence="2" key="1">
    <citation type="journal article" date="2023" name="G3 (Bethesda)">
        <title>Genome assembly and association tests identify interacting loci associated with vigor, precocity, and sex in interspecific pistachio rootstocks.</title>
        <authorList>
            <person name="Palmer W."/>
            <person name="Jacygrad E."/>
            <person name="Sagayaradj S."/>
            <person name="Cavanaugh K."/>
            <person name="Han R."/>
            <person name="Bertier L."/>
            <person name="Beede B."/>
            <person name="Kafkas S."/>
            <person name="Golino D."/>
            <person name="Preece J."/>
            <person name="Michelmore R."/>
        </authorList>
    </citation>
    <scope>NUCLEOTIDE SEQUENCE [LARGE SCALE GENOMIC DNA]</scope>
</reference>
<comment type="caution">
    <text evidence="1">The sequence shown here is derived from an EMBL/GenBank/DDBJ whole genome shotgun (WGS) entry which is preliminary data.</text>
</comment>
<proteinExistence type="predicted"/>
<gene>
    <name evidence="1" type="ORF">Patl1_07572</name>
</gene>
<sequence>MAKVKDTNAEHIDCEGVSDKMCSMRRTHIAYTDYIYTQDENLNTDYIYTHDENP</sequence>
<evidence type="ECO:0000313" key="1">
    <source>
        <dbReference type="EMBL" id="KAJ0085928.1"/>
    </source>
</evidence>
<accession>A0ACC1AHE9</accession>
<organism evidence="1 2">
    <name type="scientific">Pistacia atlantica</name>
    <dbReference type="NCBI Taxonomy" id="434234"/>
    <lineage>
        <taxon>Eukaryota</taxon>
        <taxon>Viridiplantae</taxon>
        <taxon>Streptophyta</taxon>
        <taxon>Embryophyta</taxon>
        <taxon>Tracheophyta</taxon>
        <taxon>Spermatophyta</taxon>
        <taxon>Magnoliopsida</taxon>
        <taxon>eudicotyledons</taxon>
        <taxon>Gunneridae</taxon>
        <taxon>Pentapetalae</taxon>
        <taxon>rosids</taxon>
        <taxon>malvids</taxon>
        <taxon>Sapindales</taxon>
        <taxon>Anacardiaceae</taxon>
        <taxon>Pistacia</taxon>
    </lineage>
</organism>
<keyword evidence="2" id="KW-1185">Reference proteome</keyword>